<evidence type="ECO:0000256" key="4">
    <source>
        <dbReference type="ARBA" id="ARBA00023015"/>
    </source>
</evidence>
<keyword evidence="4 7" id="KW-0805">Transcription regulation</keyword>
<feature type="domain" description="SpoVT-AbrB" evidence="8">
    <location>
        <begin position="83"/>
        <end position="126"/>
    </location>
</feature>
<dbReference type="Pfam" id="PF02381">
    <property type="entry name" value="MraZ"/>
    <property type="match status" value="2"/>
</dbReference>
<evidence type="ECO:0000256" key="3">
    <source>
        <dbReference type="ARBA" id="ARBA00022737"/>
    </source>
</evidence>
<evidence type="ECO:0000256" key="5">
    <source>
        <dbReference type="ARBA" id="ARBA00023125"/>
    </source>
</evidence>
<dbReference type="SUPFAM" id="SSF89447">
    <property type="entry name" value="AbrB/MazE/MraZ-like"/>
    <property type="match status" value="1"/>
</dbReference>
<proteinExistence type="inferred from homology"/>
<comment type="subcellular location">
    <subcellularLocation>
        <location evidence="7">Cytoplasm</location>
        <location evidence="7">Nucleoid</location>
    </subcellularLocation>
</comment>
<evidence type="ECO:0000256" key="2">
    <source>
        <dbReference type="ARBA" id="ARBA00022490"/>
    </source>
</evidence>
<organism evidence="9 10">
    <name type="scientific">Candidatus Opimibacter skivensis</name>
    <dbReference type="NCBI Taxonomy" id="2982028"/>
    <lineage>
        <taxon>Bacteria</taxon>
        <taxon>Pseudomonadati</taxon>
        <taxon>Bacteroidota</taxon>
        <taxon>Saprospiria</taxon>
        <taxon>Saprospirales</taxon>
        <taxon>Saprospiraceae</taxon>
        <taxon>Candidatus Opimibacter</taxon>
    </lineage>
</organism>
<comment type="subunit">
    <text evidence="7">Forms oligomers.</text>
</comment>
<gene>
    <name evidence="7" type="primary">mraZ</name>
    <name evidence="9" type="ORF">IPP15_05240</name>
</gene>
<dbReference type="GO" id="GO:0000976">
    <property type="term" value="F:transcription cis-regulatory region binding"/>
    <property type="evidence" value="ECO:0007669"/>
    <property type="project" value="TreeGrafter"/>
</dbReference>
<dbReference type="GO" id="GO:0009295">
    <property type="term" value="C:nucleoid"/>
    <property type="evidence" value="ECO:0007669"/>
    <property type="project" value="UniProtKB-SubCell"/>
</dbReference>
<dbReference type="Proteomes" id="UP000808337">
    <property type="component" value="Unassembled WGS sequence"/>
</dbReference>
<name>A0A9D7XM42_9BACT</name>
<dbReference type="InterPro" id="IPR035644">
    <property type="entry name" value="MraZ_C"/>
</dbReference>
<dbReference type="GO" id="GO:2000143">
    <property type="term" value="P:negative regulation of DNA-templated transcription initiation"/>
    <property type="evidence" value="ECO:0007669"/>
    <property type="project" value="TreeGrafter"/>
</dbReference>
<dbReference type="PROSITE" id="PS51740">
    <property type="entry name" value="SPOVT_ABRB"/>
    <property type="match status" value="2"/>
</dbReference>
<protein>
    <recommendedName>
        <fullName evidence="1 7">Transcriptional regulator MraZ</fullName>
    </recommendedName>
</protein>
<dbReference type="InterPro" id="IPR037914">
    <property type="entry name" value="SpoVT-AbrB_sf"/>
</dbReference>
<dbReference type="GO" id="GO:0005737">
    <property type="term" value="C:cytoplasm"/>
    <property type="evidence" value="ECO:0007669"/>
    <property type="project" value="UniProtKB-UniRule"/>
</dbReference>
<evidence type="ECO:0000256" key="6">
    <source>
        <dbReference type="ARBA" id="ARBA00023163"/>
    </source>
</evidence>
<keyword evidence="2 7" id="KW-0963">Cytoplasm</keyword>
<reference evidence="9 10" key="1">
    <citation type="submission" date="2020-10" db="EMBL/GenBank/DDBJ databases">
        <title>Connecting structure to function with the recovery of over 1000 high-quality activated sludge metagenome-assembled genomes encoding full-length rRNA genes using long-read sequencing.</title>
        <authorList>
            <person name="Singleton C.M."/>
            <person name="Petriglieri F."/>
            <person name="Kristensen J.M."/>
            <person name="Kirkegaard R.H."/>
            <person name="Michaelsen T.Y."/>
            <person name="Andersen M.H."/>
            <person name="Karst S.M."/>
            <person name="Dueholm M.S."/>
            <person name="Nielsen P.H."/>
            <person name="Albertsen M."/>
        </authorList>
    </citation>
    <scope>NUCLEOTIDE SEQUENCE [LARGE SCALE GENOMIC DNA]</scope>
    <source>
        <strain evidence="9">Ribe_18-Q3-R11-54_MAXAC.273</strain>
    </source>
</reference>
<dbReference type="AlphaFoldDB" id="A0A9D7XM42"/>
<dbReference type="InterPro" id="IPR035642">
    <property type="entry name" value="MraZ_N"/>
</dbReference>
<comment type="caution">
    <text evidence="9">The sequence shown here is derived from an EMBL/GenBank/DDBJ whole genome shotgun (WGS) entry which is preliminary data.</text>
</comment>
<dbReference type="InterPro" id="IPR020603">
    <property type="entry name" value="MraZ_dom"/>
</dbReference>
<accession>A0A9D7XM42</accession>
<dbReference type="InterPro" id="IPR003444">
    <property type="entry name" value="MraZ"/>
</dbReference>
<dbReference type="InterPro" id="IPR007159">
    <property type="entry name" value="SpoVT-AbrB_dom"/>
</dbReference>
<sequence length="155" mass="17989">MKTNFFGEYECKLDDKGRLKLPSAILQQLGESSSHDFVANRGFERCLYLFPKAVWNIKLEEVQGLNEYLPEVRQFKRYFYRGATEFTPDKADRILLPKILLDYAGIDRTVILTSVGEYLEMWNADNYRDIISKEPEDLSALAQKIAHLRTKGSDE</sequence>
<keyword evidence="3" id="KW-0677">Repeat</keyword>
<dbReference type="GO" id="GO:0003700">
    <property type="term" value="F:DNA-binding transcription factor activity"/>
    <property type="evidence" value="ECO:0007669"/>
    <property type="project" value="UniProtKB-UniRule"/>
</dbReference>
<keyword evidence="5 7" id="KW-0238">DNA-binding</keyword>
<dbReference type="InterPro" id="IPR038619">
    <property type="entry name" value="MraZ_sf"/>
</dbReference>
<dbReference type="PANTHER" id="PTHR34701:SF1">
    <property type="entry name" value="TRANSCRIPTIONAL REGULATOR MRAZ"/>
    <property type="match status" value="1"/>
</dbReference>
<dbReference type="CDD" id="cd16320">
    <property type="entry name" value="MraZ_N"/>
    <property type="match status" value="1"/>
</dbReference>
<dbReference type="Gene3D" id="3.40.1550.20">
    <property type="entry name" value="Transcriptional regulator MraZ domain"/>
    <property type="match status" value="1"/>
</dbReference>
<comment type="similarity">
    <text evidence="7">Belongs to the MraZ family.</text>
</comment>
<dbReference type="PANTHER" id="PTHR34701">
    <property type="entry name" value="TRANSCRIPTIONAL REGULATOR MRAZ"/>
    <property type="match status" value="1"/>
</dbReference>
<dbReference type="EMBL" id="JADKGY010000001">
    <property type="protein sequence ID" value="MBK9981819.1"/>
    <property type="molecule type" value="Genomic_DNA"/>
</dbReference>
<evidence type="ECO:0000256" key="1">
    <source>
        <dbReference type="ARBA" id="ARBA00013860"/>
    </source>
</evidence>
<feature type="domain" description="SpoVT-AbrB" evidence="8">
    <location>
        <begin position="8"/>
        <end position="54"/>
    </location>
</feature>
<dbReference type="CDD" id="cd16321">
    <property type="entry name" value="MraZ_C"/>
    <property type="match status" value="1"/>
</dbReference>
<dbReference type="HAMAP" id="MF_01008">
    <property type="entry name" value="MraZ"/>
    <property type="match status" value="1"/>
</dbReference>
<evidence type="ECO:0000259" key="8">
    <source>
        <dbReference type="PROSITE" id="PS51740"/>
    </source>
</evidence>
<evidence type="ECO:0000256" key="7">
    <source>
        <dbReference type="HAMAP-Rule" id="MF_01008"/>
    </source>
</evidence>
<keyword evidence="6 7" id="KW-0804">Transcription</keyword>
<evidence type="ECO:0000313" key="9">
    <source>
        <dbReference type="EMBL" id="MBK9981819.1"/>
    </source>
</evidence>
<evidence type="ECO:0000313" key="10">
    <source>
        <dbReference type="Proteomes" id="UP000808337"/>
    </source>
</evidence>